<dbReference type="Pfam" id="PF00022">
    <property type="entry name" value="Actin"/>
    <property type="match status" value="1"/>
</dbReference>
<dbReference type="PANTHER" id="PTHR11937">
    <property type="entry name" value="ACTIN"/>
    <property type="match status" value="1"/>
</dbReference>
<sequence>MAATATSNTDYFASRPSPRSRPSLAPKSPRTPLLARSISGQFGSPGGSYLREQEEVLVWELHQRYISVGIAGESRPRGVLRFGYGATDGRRVGDWRGVDGSVGLGVDEGSEKWAREYEVFRADVTGLDLGLVAAVLERAVRTLHVDYLQLDAKPRKVVLAVPSLLPLPVLELSLKVLFGHDSQPPVVTLMPTPLLACVGAGLRNALVVEIGWEETVVTAIGEYKTVAERRSIRGGKMLVVKTSALLQASLNSTSTPLNPISFKFAEDVAQRTAHCPADPNAPSSSDSPFTIPLPSRTDPASRTVTLPFYSLAIPATNTFFPASTSHNDSNDLPIPTLLFRTLLALPSDLRAQCMARIVLTGSSSNIPGLRTRLLREVETMVRERGWDQVHSYGSAKSPLPIRLRERTGGAESTLPPYRPPAQPAEPVSRTLDPPPPQQADPTPGNADPTSNDPSSPRASIGPATSLALRIDRRLAVPSKHDIRGVVRGVETLGAWAGGSLFASLAKSNASIRGVAEITREEWEKKGIDVCDLRGL</sequence>
<dbReference type="InParanoid" id="A0A1V8T5G8"/>
<dbReference type="EMBL" id="NAJO01000016">
    <property type="protein sequence ID" value="OQO06666.1"/>
    <property type="molecule type" value="Genomic_DNA"/>
</dbReference>
<dbReference type="AlphaFoldDB" id="A0A1V8T5G8"/>
<feature type="compositionally biased region" description="Polar residues" evidence="2">
    <location>
        <begin position="447"/>
        <end position="457"/>
    </location>
</feature>
<dbReference type="InterPro" id="IPR004000">
    <property type="entry name" value="Actin"/>
</dbReference>
<keyword evidence="4" id="KW-1185">Reference proteome</keyword>
<proteinExistence type="inferred from homology"/>
<feature type="region of interest" description="Disordered" evidence="2">
    <location>
        <begin position="1"/>
        <end position="37"/>
    </location>
</feature>
<comment type="caution">
    <text evidence="3">The sequence shown here is derived from an EMBL/GenBank/DDBJ whole genome shotgun (WGS) entry which is preliminary data.</text>
</comment>
<feature type="compositionally biased region" description="Low complexity" evidence="2">
    <location>
        <begin position="14"/>
        <end position="30"/>
    </location>
</feature>
<feature type="compositionally biased region" description="Polar residues" evidence="2">
    <location>
        <begin position="1"/>
        <end position="11"/>
    </location>
</feature>
<feature type="region of interest" description="Disordered" evidence="2">
    <location>
        <begin position="273"/>
        <end position="298"/>
    </location>
</feature>
<dbReference type="SUPFAM" id="SSF53067">
    <property type="entry name" value="Actin-like ATPase domain"/>
    <property type="match status" value="2"/>
</dbReference>
<evidence type="ECO:0000313" key="3">
    <source>
        <dbReference type="EMBL" id="OQO06666.1"/>
    </source>
</evidence>
<evidence type="ECO:0000256" key="2">
    <source>
        <dbReference type="SAM" id="MobiDB-lite"/>
    </source>
</evidence>
<dbReference type="InterPro" id="IPR043129">
    <property type="entry name" value="ATPase_NBD"/>
</dbReference>
<protein>
    <recommendedName>
        <fullName evidence="5">Actin-like ATPase domain-containing protein</fullName>
    </recommendedName>
</protein>
<evidence type="ECO:0008006" key="5">
    <source>
        <dbReference type="Google" id="ProtNLM"/>
    </source>
</evidence>
<dbReference type="STRING" id="1507870.A0A1V8T5G8"/>
<reference evidence="4" key="1">
    <citation type="submission" date="2017-03" db="EMBL/GenBank/DDBJ databases">
        <title>Genomes of endolithic fungi from Antarctica.</title>
        <authorList>
            <person name="Coleine C."/>
            <person name="Masonjones S."/>
            <person name="Stajich J.E."/>
        </authorList>
    </citation>
    <scope>NUCLEOTIDE SEQUENCE [LARGE SCALE GENOMIC DNA]</scope>
    <source>
        <strain evidence="4">CCFEE 5527</strain>
    </source>
</reference>
<comment type="similarity">
    <text evidence="1">Belongs to the actin family.</text>
</comment>
<dbReference type="OrthoDB" id="337660at2759"/>
<dbReference type="SMART" id="SM00268">
    <property type="entry name" value="ACTIN"/>
    <property type="match status" value="1"/>
</dbReference>
<accession>A0A1V8T5G8</accession>
<feature type="region of interest" description="Disordered" evidence="2">
    <location>
        <begin position="409"/>
        <end position="463"/>
    </location>
</feature>
<evidence type="ECO:0000256" key="1">
    <source>
        <dbReference type="RuleBase" id="RU000487"/>
    </source>
</evidence>
<feature type="compositionally biased region" description="Low complexity" evidence="2">
    <location>
        <begin position="276"/>
        <end position="288"/>
    </location>
</feature>
<gene>
    <name evidence="3" type="ORF">B0A48_08453</name>
</gene>
<evidence type="ECO:0000313" key="4">
    <source>
        <dbReference type="Proteomes" id="UP000192596"/>
    </source>
</evidence>
<dbReference type="Proteomes" id="UP000192596">
    <property type="component" value="Unassembled WGS sequence"/>
</dbReference>
<name>A0A1V8T5G8_9PEZI</name>
<dbReference type="Gene3D" id="3.90.640.10">
    <property type="entry name" value="Actin, Chain A, domain 4"/>
    <property type="match status" value="1"/>
</dbReference>
<organism evidence="3 4">
    <name type="scientific">Cryoendolithus antarcticus</name>
    <dbReference type="NCBI Taxonomy" id="1507870"/>
    <lineage>
        <taxon>Eukaryota</taxon>
        <taxon>Fungi</taxon>
        <taxon>Dikarya</taxon>
        <taxon>Ascomycota</taxon>
        <taxon>Pezizomycotina</taxon>
        <taxon>Dothideomycetes</taxon>
        <taxon>Dothideomycetidae</taxon>
        <taxon>Cladosporiales</taxon>
        <taxon>Cladosporiaceae</taxon>
        <taxon>Cryoendolithus</taxon>
    </lineage>
</organism>
<dbReference type="Gene3D" id="3.30.420.40">
    <property type="match status" value="2"/>
</dbReference>